<dbReference type="Proteomes" id="UP000886847">
    <property type="component" value="Unassembled WGS sequence"/>
</dbReference>
<evidence type="ECO:0000313" key="2">
    <source>
        <dbReference type="EMBL" id="HIX50852.1"/>
    </source>
</evidence>
<feature type="transmembrane region" description="Helical" evidence="1">
    <location>
        <begin position="135"/>
        <end position="157"/>
    </location>
</feature>
<feature type="transmembrane region" description="Helical" evidence="1">
    <location>
        <begin position="9"/>
        <end position="28"/>
    </location>
</feature>
<accession>A0A9D1W2V0</accession>
<protein>
    <submittedName>
        <fullName evidence="2">Uncharacterized protein</fullName>
    </submittedName>
</protein>
<gene>
    <name evidence="2" type="ORF">H9851_06195</name>
</gene>
<dbReference type="EMBL" id="DXEW01000029">
    <property type="protein sequence ID" value="HIX50852.1"/>
    <property type="molecule type" value="Genomic_DNA"/>
</dbReference>
<keyword evidence="1" id="KW-1133">Transmembrane helix</keyword>
<keyword evidence="1" id="KW-0472">Membrane</keyword>
<dbReference type="AlphaFoldDB" id="A0A9D1W2V0"/>
<feature type="transmembrane region" description="Helical" evidence="1">
    <location>
        <begin position="102"/>
        <end position="123"/>
    </location>
</feature>
<sequence length="168" mass="17358">MAKKGVKYYIPGAIALVFGIAAFCMMFLEGVKYSADLWLFETSSSFTGAQLAFGYSESEGALSVTVLSFNFMAFLAFLLPVIGGLIALLFKNGLITKIVSTACFVVGAVFLFSMVGFAPIGMSEEMAAGLENVDASLGVGCIVGAVLSIIGAAICLFKGSIAKALGGD</sequence>
<name>A0A9D1W2V0_9FIRM</name>
<evidence type="ECO:0000313" key="3">
    <source>
        <dbReference type="Proteomes" id="UP000886847"/>
    </source>
</evidence>
<proteinExistence type="predicted"/>
<organism evidence="2 3">
    <name type="scientific">Candidatus Borkfalkia faecavium</name>
    <dbReference type="NCBI Taxonomy" id="2838508"/>
    <lineage>
        <taxon>Bacteria</taxon>
        <taxon>Bacillati</taxon>
        <taxon>Bacillota</taxon>
        <taxon>Clostridia</taxon>
        <taxon>Christensenellales</taxon>
        <taxon>Christensenellaceae</taxon>
        <taxon>Candidatus Borkfalkia</taxon>
    </lineage>
</organism>
<evidence type="ECO:0000256" key="1">
    <source>
        <dbReference type="SAM" id="Phobius"/>
    </source>
</evidence>
<reference evidence="2" key="2">
    <citation type="submission" date="2021-04" db="EMBL/GenBank/DDBJ databases">
        <authorList>
            <person name="Gilroy R."/>
        </authorList>
    </citation>
    <scope>NUCLEOTIDE SEQUENCE</scope>
    <source>
        <strain evidence="2">2189</strain>
    </source>
</reference>
<feature type="transmembrane region" description="Helical" evidence="1">
    <location>
        <begin position="71"/>
        <end position="90"/>
    </location>
</feature>
<keyword evidence="1" id="KW-0812">Transmembrane</keyword>
<reference evidence="2" key="1">
    <citation type="journal article" date="2021" name="PeerJ">
        <title>Extensive microbial diversity within the chicken gut microbiome revealed by metagenomics and culture.</title>
        <authorList>
            <person name="Gilroy R."/>
            <person name="Ravi A."/>
            <person name="Getino M."/>
            <person name="Pursley I."/>
            <person name="Horton D.L."/>
            <person name="Alikhan N.F."/>
            <person name="Baker D."/>
            <person name="Gharbi K."/>
            <person name="Hall N."/>
            <person name="Watson M."/>
            <person name="Adriaenssens E.M."/>
            <person name="Foster-Nyarko E."/>
            <person name="Jarju S."/>
            <person name="Secka A."/>
            <person name="Antonio M."/>
            <person name="Oren A."/>
            <person name="Chaudhuri R.R."/>
            <person name="La Ragione R."/>
            <person name="Hildebrand F."/>
            <person name="Pallen M.J."/>
        </authorList>
    </citation>
    <scope>NUCLEOTIDE SEQUENCE</scope>
    <source>
        <strain evidence="2">2189</strain>
    </source>
</reference>
<comment type="caution">
    <text evidence="2">The sequence shown here is derived from an EMBL/GenBank/DDBJ whole genome shotgun (WGS) entry which is preliminary data.</text>
</comment>